<evidence type="ECO:0000256" key="1">
    <source>
        <dbReference type="SAM" id="MobiDB-lite"/>
    </source>
</evidence>
<dbReference type="RefSeq" id="WP_162306186.1">
    <property type="nucleotide sequence ID" value="NZ_JALBUU010000028.1"/>
</dbReference>
<dbReference type="EMBL" id="JALBUU010000028">
    <property type="protein sequence ID" value="MCI0755145.1"/>
    <property type="molecule type" value="Genomic_DNA"/>
</dbReference>
<dbReference type="Proteomes" id="UP001201985">
    <property type="component" value="Unassembled WGS sequence"/>
</dbReference>
<keyword evidence="3" id="KW-1185">Reference proteome</keyword>
<protein>
    <submittedName>
        <fullName evidence="2">Uncharacterized protein</fullName>
    </submittedName>
</protein>
<comment type="caution">
    <text evidence="2">The sequence shown here is derived from an EMBL/GenBank/DDBJ whole genome shotgun (WGS) entry which is preliminary data.</text>
</comment>
<evidence type="ECO:0000313" key="2">
    <source>
        <dbReference type="EMBL" id="MCI0755145.1"/>
    </source>
</evidence>
<gene>
    <name evidence="2" type="ORF">MON41_15610</name>
</gene>
<name>A0ABS9W8Q3_9PROT</name>
<organism evidence="2 3">
    <name type="scientific">Teichococcus vastitatis</name>
    <dbReference type="NCBI Taxonomy" id="2307076"/>
    <lineage>
        <taxon>Bacteria</taxon>
        <taxon>Pseudomonadati</taxon>
        <taxon>Pseudomonadota</taxon>
        <taxon>Alphaproteobacteria</taxon>
        <taxon>Acetobacterales</taxon>
        <taxon>Roseomonadaceae</taxon>
        <taxon>Roseomonas</taxon>
    </lineage>
</organism>
<sequence>MPDVAHGHLGRIGLRQVADRGARAIKLQRSGWLEKRDRMPIDPRLRPPGIPVDADAGPKARCHAARRVTLSHPGPAVMLHRPAPGGPSAAILSEFGDIRAGIADFPFTPVT</sequence>
<proteinExistence type="predicted"/>
<evidence type="ECO:0000313" key="3">
    <source>
        <dbReference type="Proteomes" id="UP001201985"/>
    </source>
</evidence>
<feature type="region of interest" description="Disordered" evidence="1">
    <location>
        <begin position="38"/>
        <end position="58"/>
    </location>
</feature>
<reference evidence="2 3" key="1">
    <citation type="submission" date="2022-03" db="EMBL/GenBank/DDBJ databases">
        <title>Complete genome analysis of Roseomonas KG 17.1 : a prolific producer of plant growth promoters.</title>
        <authorList>
            <person name="Saadouli I."/>
            <person name="Najjari A."/>
            <person name="Mosbah A."/>
            <person name="Ouzari H.I."/>
        </authorList>
    </citation>
    <scope>NUCLEOTIDE SEQUENCE [LARGE SCALE GENOMIC DNA]</scope>
    <source>
        <strain evidence="2 3">KG17-1</strain>
    </source>
</reference>
<accession>A0ABS9W8Q3</accession>